<protein>
    <submittedName>
        <fullName evidence="2">Uncharacterized protein</fullName>
    </submittedName>
</protein>
<organism evidence="2">
    <name type="scientific">Anguilla anguilla</name>
    <name type="common">European freshwater eel</name>
    <name type="synonym">Muraena anguilla</name>
    <dbReference type="NCBI Taxonomy" id="7936"/>
    <lineage>
        <taxon>Eukaryota</taxon>
        <taxon>Metazoa</taxon>
        <taxon>Chordata</taxon>
        <taxon>Craniata</taxon>
        <taxon>Vertebrata</taxon>
        <taxon>Euteleostomi</taxon>
        <taxon>Actinopterygii</taxon>
        <taxon>Neopterygii</taxon>
        <taxon>Teleostei</taxon>
        <taxon>Anguilliformes</taxon>
        <taxon>Anguillidae</taxon>
        <taxon>Anguilla</taxon>
    </lineage>
</organism>
<evidence type="ECO:0000256" key="1">
    <source>
        <dbReference type="SAM" id="MobiDB-lite"/>
    </source>
</evidence>
<reference evidence="2" key="2">
    <citation type="journal article" date="2015" name="Fish Shellfish Immunol.">
        <title>Early steps in the European eel (Anguilla anguilla)-Vibrio vulnificus interaction in the gills: Role of the RtxA13 toxin.</title>
        <authorList>
            <person name="Callol A."/>
            <person name="Pajuelo D."/>
            <person name="Ebbesson L."/>
            <person name="Teles M."/>
            <person name="MacKenzie S."/>
            <person name="Amaro C."/>
        </authorList>
    </citation>
    <scope>NUCLEOTIDE SEQUENCE</scope>
</reference>
<name>A0A0E9TB65_ANGAN</name>
<accession>A0A0E9TB65</accession>
<feature type="compositionally biased region" description="Polar residues" evidence="1">
    <location>
        <begin position="12"/>
        <end position="35"/>
    </location>
</feature>
<reference evidence="2" key="1">
    <citation type="submission" date="2014-11" db="EMBL/GenBank/DDBJ databases">
        <authorList>
            <person name="Amaro Gonzalez C."/>
        </authorList>
    </citation>
    <scope>NUCLEOTIDE SEQUENCE</scope>
</reference>
<evidence type="ECO:0000313" key="2">
    <source>
        <dbReference type="EMBL" id="JAH50672.1"/>
    </source>
</evidence>
<sequence>MEFLKKFKKDQISPTESPQQPPRFSQGQIEFNRTN</sequence>
<feature type="region of interest" description="Disordered" evidence="1">
    <location>
        <begin position="1"/>
        <end position="35"/>
    </location>
</feature>
<dbReference type="AlphaFoldDB" id="A0A0E9TB65"/>
<dbReference type="EMBL" id="GBXM01057905">
    <property type="protein sequence ID" value="JAH50672.1"/>
    <property type="molecule type" value="Transcribed_RNA"/>
</dbReference>
<proteinExistence type="predicted"/>